<gene>
    <name evidence="2" type="ORF">WG929_01070</name>
</gene>
<evidence type="ECO:0000313" key="2">
    <source>
        <dbReference type="EMBL" id="MFK4750988.1"/>
    </source>
</evidence>
<dbReference type="EMBL" id="JBBKTX010000001">
    <property type="protein sequence ID" value="MFK4750988.1"/>
    <property type="molecule type" value="Genomic_DNA"/>
</dbReference>
<organism evidence="2 3">
    <name type="scientific">Oceanobacter antarcticus</name>
    <dbReference type="NCBI Taxonomy" id="3133425"/>
    <lineage>
        <taxon>Bacteria</taxon>
        <taxon>Pseudomonadati</taxon>
        <taxon>Pseudomonadota</taxon>
        <taxon>Gammaproteobacteria</taxon>
        <taxon>Oceanospirillales</taxon>
        <taxon>Oceanospirillaceae</taxon>
        <taxon>Oceanobacter</taxon>
    </lineage>
</organism>
<dbReference type="Proteomes" id="UP001620597">
    <property type="component" value="Unassembled WGS sequence"/>
</dbReference>
<dbReference type="InterPro" id="IPR051699">
    <property type="entry name" value="Rpn/YhgA-like_nuclease"/>
</dbReference>
<dbReference type="Pfam" id="PF04754">
    <property type="entry name" value="Transposase_31"/>
    <property type="match status" value="1"/>
</dbReference>
<dbReference type="InterPro" id="IPR006842">
    <property type="entry name" value="Transposase_31"/>
</dbReference>
<proteinExistence type="predicted"/>
<dbReference type="PANTHER" id="PTHR34611:SF2">
    <property type="entry name" value="INACTIVE RECOMBINATION-PROMOTING NUCLEASE-LIKE PROTEIN RPNE-RELATED"/>
    <property type="match status" value="1"/>
</dbReference>
<dbReference type="RefSeq" id="WP_416204526.1">
    <property type="nucleotide sequence ID" value="NZ_JBBKTX010000001.1"/>
</dbReference>
<evidence type="ECO:0000259" key="1">
    <source>
        <dbReference type="Pfam" id="PF04754"/>
    </source>
</evidence>
<name>A0ABW8NDG9_9GAMM</name>
<accession>A0ABW8NDG9</accession>
<evidence type="ECO:0000313" key="3">
    <source>
        <dbReference type="Proteomes" id="UP001620597"/>
    </source>
</evidence>
<comment type="caution">
    <text evidence="2">The sequence shown here is derived from an EMBL/GenBank/DDBJ whole genome shotgun (WGS) entry which is preliminary data.</text>
</comment>
<sequence length="352" mass="39799">MTQPPHKPHNPHDRFFRSAMENRSVALDFMRYYLPEPVFQALDTDSLALQHDSYIDTELAESLSDLVYHCQLAGEEACISILIEHQSRPDAFMPVRIGHYLFSLLTKQLKQRQPHSTATESTPPLMAPTKTAPRRLLTPVYALVFYHGQTSPYPYSLQLADCFNDPLQLMTELFQRPIALIDINQLPDDQLKQQHWIGIVARALKHIRAADISPYLLDLLQDCEGLDDHSNQWLDFIRTLLHYAIGTGNVIDLEQLVESSQQLPQPIGDTFMTIAEQLEARGIEKGKAQGITLGEARGLELGEARGLELGRYEAQKTTALNMLKESLPVDLITKITGLSQLEVETLQQSLQH</sequence>
<feature type="domain" description="Transposase (putative) YhgA-like" evidence="1">
    <location>
        <begin position="10"/>
        <end position="222"/>
    </location>
</feature>
<dbReference type="PANTHER" id="PTHR34611">
    <property type="match status" value="1"/>
</dbReference>
<reference evidence="2 3" key="1">
    <citation type="submission" date="2024-03" db="EMBL/GenBank/DDBJ databases">
        <title>High-quality draft genome sequence of Oceanobacter sp. wDCs-4.</title>
        <authorList>
            <person name="Dong C."/>
        </authorList>
    </citation>
    <scope>NUCLEOTIDE SEQUENCE [LARGE SCALE GENOMIC DNA]</scope>
    <source>
        <strain evidence="3">wDCs-4</strain>
    </source>
</reference>
<keyword evidence="3" id="KW-1185">Reference proteome</keyword>
<protein>
    <submittedName>
        <fullName evidence="2">Rpn family recombination-promoting nuclease/putative transposase</fullName>
    </submittedName>
</protein>